<protein>
    <submittedName>
        <fullName evidence="2">Uncharacterized protein</fullName>
    </submittedName>
</protein>
<dbReference type="Proteomes" id="UP000005239">
    <property type="component" value="Unassembled WGS sequence"/>
</dbReference>
<name>A0A2A6B3Q5_PRIPA</name>
<gene>
    <name evidence="2" type="primary">WBGene00277907</name>
</gene>
<accession>A0A8R1UT00</accession>
<sequence length="162" mass="17485">MSPCSSPSTSMNCSTRVVPSTFSNSIHDVLPEPPRKITKEQAESTARSFYFATDSTMPAVTAGFNRLDLSGSIFSCSERLNGSGSGRGSENNSNTLLNAPKKEKCNNSNTAKPSSARRLFSSPKMTSNSKMDDDDNMAIDDVDEGVEVDSAAQEKQVQKKLF</sequence>
<keyword evidence="3" id="KW-1185">Reference proteome</keyword>
<proteinExistence type="predicted"/>
<feature type="region of interest" description="Disordered" evidence="1">
    <location>
        <begin position="78"/>
        <end position="162"/>
    </location>
</feature>
<evidence type="ECO:0000313" key="2">
    <source>
        <dbReference type="EnsemblMetazoa" id="PPA39538.1"/>
    </source>
</evidence>
<accession>A0A2A6B3Q5</accession>
<reference evidence="3" key="1">
    <citation type="journal article" date="2008" name="Nat. Genet.">
        <title>The Pristionchus pacificus genome provides a unique perspective on nematode lifestyle and parasitism.</title>
        <authorList>
            <person name="Dieterich C."/>
            <person name="Clifton S.W."/>
            <person name="Schuster L.N."/>
            <person name="Chinwalla A."/>
            <person name="Delehaunty K."/>
            <person name="Dinkelacker I."/>
            <person name="Fulton L."/>
            <person name="Fulton R."/>
            <person name="Godfrey J."/>
            <person name="Minx P."/>
            <person name="Mitreva M."/>
            <person name="Roeseler W."/>
            <person name="Tian H."/>
            <person name="Witte H."/>
            <person name="Yang S.P."/>
            <person name="Wilson R.K."/>
            <person name="Sommer R.J."/>
        </authorList>
    </citation>
    <scope>NUCLEOTIDE SEQUENCE [LARGE SCALE GENOMIC DNA]</scope>
    <source>
        <strain evidence="3">PS312</strain>
    </source>
</reference>
<dbReference type="EnsemblMetazoa" id="PPA39538.1">
    <property type="protein sequence ID" value="PPA39538.1"/>
    <property type="gene ID" value="WBGene00277907"/>
</dbReference>
<organism evidence="2 3">
    <name type="scientific">Pristionchus pacificus</name>
    <name type="common">Parasitic nematode worm</name>
    <dbReference type="NCBI Taxonomy" id="54126"/>
    <lineage>
        <taxon>Eukaryota</taxon>
        <taxon>Metazoa</taxon>
        <taxon>Ecdysozoa</taxon>
        <taxon>Nematoda</taxon>
        <taxon>Chromadorea</taxon>
        <taxon>Rhabditida</taxon>
        <taxon>Rhabditina</taxon>
        <taxon>Diplogasteromorpha</taxon>
        <taxon>Diplogasteroidea</taxon>
        <taxon>Neodiplogasteridae</taxon>
        <taxon>Pristionchus</taxon>
    </lineage>
</organism>
<evidence type="ECO:0000313" key="3">
    <source>
        <dbReference type="Proteomes" id="UP000005239"/>
    </source>
</evidence>
<dbReference type="AlphaFoldDB" id="A0A2A6B3Q5"/>
<feature type="compositionally biased region" description="Acidic residues" evidence="1">
    <location>
        <begin position="132"/>
        <end position="147"/>
    </location>
</feature>
<reference evidence="2" key="2">
    <citation type="submission" date="2022-06" db="UniProtKB">
        <authorList>
            <consortium name="EnsemblMetazoa"/>
        </authorList>
    </citation>
    <scope>IDENTIFICATION</scope>
    <source>
        <strain evidence="2">PS312</strain>
    </source>
</reference>
<evidence type="ECO:0000256" key="1">
    <source>
        <dbReference type="SAM" id="MobiDB-lite"/>
    </source>
</evidence>